<dbReference type="GO" id="GO:0018169">
    <property type="term" value="F:ribosomal S6-glutamic acid ligase activity"/>
    <property type="evidence" value="ECO:0007669"/>
    <property type="project" value="TreeGrafter"/>
</dbReference>
<name>A0A376CKB5_9CORY</name>
<dbReference type="Pfam" id="PF08443">
    <property type="entry name" value="RimK"/>
    <property type="match status" value="1"/>
</dbReference>
<keyword evidence="3 4" id="KW-0067">ATP-binding</keyword>
<dbReference type="EMBL" id="UFXQ01000001">
    <property type="protein sequence ID" value="STC68637.1"/>
    <property type="molecule type" value="Genomic_DNA"/>
</dbReference>
<dbReference type="GO" id="GO:0046872">
    <property type="term" value="F:metal ion binding"/>
    <property type="evidence" value="ECO:0007669"/>
    <property type="project" value="UniProtKB-KW"/>
</dbReference>
<dbReference type="InterPro" id="IPR013651">
    <property type="entry name" value="ATP-grasp_RimK-type"/>
</dbReference>
<sequence>MAGWIVVNHFYHSAKFAELHEWLLRAADQAGLKAQFVTNAQVQAQLERERPDWVVLWDKDVAVGRWLEARGVRCFNSAAAIEACDDKFRTYTCLLEAGIAQPDTMVVPLRFQPVAWQEQPFVDEAIEHFGLPVVVKESFGSFGAQVHLARTREDLVTWLGQLGARDGIVQEFVTESAGRDYRLQVIGDEVVATIERTAQPGEFRANLTHGGQARQVQATLEQERLAIAATRAVGAGFAGVDLLDGPDGPVVCEVNSNAHFVNMSRTTGIDIGRLIMEYVRDA</sequence>
<gene>
    <name evidence="6" type="primary">lysX_2</name>
    <name evidence="6" type="ORF">NCTC11862_00396</name>
</gene>
<evidence type="ECO:0000256" key="1">
    <source>
        <dbReference type="ARBA" id="ARBA00022723"/>
    </source>
</evidence>
<dbReference type="Gene3D" id="3.40.50.20">
    <property type="match status" value="1"/>
</dbReference>
<dbReference type="GO" id="GO:0005737">
    <property type="term" value="C:cytoplasm"/>
    <property type="evidence" value="ECO:0007669"/>
    <property type="project" value="TreeGrafter"/>
</dbReference>
<dbReference type="PANTHER" id="PTHR21621">
    <property type="entry name" value="RIBOSOMAL PROTEIN S6 MODIFICATION PROTEIN"/>
    <property type="match status" value="1"/>
</dbReference>
<evidence type="ECO:0000313" key="6">
    <source>
        <dbReference type="EMBL" id="STC68637.1"/>
    </source>
</evidence>
<dbReference type="OrthoDB" id="9803907at2"/>
<evidence type="ECO:0000256" key="2">
    <source>
        <dbReference type="ARBA" id="ARBA00022741"/>
    </source>
</evidence>
<dbReference type="NCBIfam" id="TIGR00768">
    <property type="entry name" value="rimK_fam"/>
    <property type="match status" value="1"/>
</dbReference>
<dbReference type="SUPFAM" id="SSF56059">
    <property type="entry name" value="Glutathione synthetase ATP-binding domain-like"/>
    <property type="match status" value="1"/>
</dbReference>
<proteinExistence type="predicted"/>
<keyword evidence="7" id="KW-1185">Reference proteome</keyword>
<dbReference type="Proteomes" id="UP000254467">
    <property type="component" value="Unassembled WGS sequence"/>
</dbReference>
<dbReference type="RefSeq" id="WP_018582139.1">
    <property type="nucleotide sequence ID" value="NZ_LDYD01000007.1"/>
</dbReference>
<keyword evidence="1" id="KW-0479">Metal-binding</keyword>
<evidence type="ECO:0000259" key="5">
    <source>
        <dbReference type="PROSITE" id="PS50975"/>
    </source>
</evidence>
<dbReference type="InterPro" id="IPR011761">
    <property type="entry name" value="ATP-grasp"/>
</dbReference>
<evidence type="ECO:0000256" key="3">
    <source>
        <dbReference type="ARBA" id="ARBA00022840"/>
    </source>
</evidence>
<dbReference type="PROSITE" id="PS50975">
    <property type="entry name" value="ATP_GRASP"/>
    <property type="match status" value="1"/>
</dbReference>
<dbReference type="Gene3D" id="3.30.470.20">
    <property type="entry name" value="ATP-grasp fold, B domain"/>
    <property type="match status" value="1"/>
</dbReference>
<feature type="domain" description="ATP-grasp" evidence="5">
    <location>
        <begin position="91"/>
        <end position="280"/>
    </location>
</feature>
<keyword evidence="2 4" id="KW-0547">Nucleotide-binding</keyword>
<reference evidence="6 7" key="1">
    <citation type="submission" date="2018-06" db="EMBL/GenBank/DDBJ databases">
        <authorList>
            <consortium name="Pathogen Informatics"/>
            <person name="Doyle S."/>
        </authorList>
    </citation>
    <scope>NUCLEOTIDE SEQUENCE [LARGE SCALE GENOMIC DNA]</scope>
    <source>
        <strain evidence="6 7">NCTC11862</strain>
    </source>
</reference>
<dbReference type="STRING" id="35756.GCA_001044155_01876"/>
<protein>
    <submittedName>
        <fullName evidence="6">Ribosomal protein S6 modification protein</fullName>
        <ecNumber evidence="6">6.3.2.-</ecNumber>
    </submittedName>
</protein>
<dbReference type="EC" id="6.3.2.-" evidence="6"/>
<accession>A0A376CKB5</accession>
<dbReference type="InterPro" id="IPR004666">
    <property type="entry name" value="Rp_bS6_RimK/Lys_biosynth_LsyX"/>
</dbReference>
<keyword evidence="6" id="KW-0436">Ligase</keyword>
<evidence type="ECO:0000256" key="4">
    <source>
        <dbReference type="PROSITE-ProRule" id="PRU00409"/>
    </source>
</evidence>
<dbReference type="AlphaFoldDB" id="A0A376CKB5"/>
<organism evidence="6 7">
    <name type="scientific">Corynebacterium pilosum</name>
    <dbReference type="NCBI Taxonomy" id="35756"/>
    <lineage>
        <taxon>Bacteria</taxon>
        <taxon>Bacillati</taxon>
        <taxon>Actinomycetota</taxon>
        <taxon>Actinomycetes</taxon>
        <taxon>Mycobacteriales</taxon>
        <taxon>Corynebacteriaceae</taxon>
        <taxon>Corynebacterium</taxon>
    </lineage>
</organism>
<dbReference type="PANTHER" id="PTHR21621:SF0">
    <property type="entry name" value="BETA-CITRYLGLUTAMATE SYNTHASE B-RELATED"/>
    <property type="match status" value="1"/>
</dbReference>
<evidence type="ECO:0000313" key="7">
    <source>
        <dbReference type="Proteomes" id="UP000254467"/>
    </source>
</evidence>
<dbReference type="GO" id="GO:0005524">
    <property type="term" value="F:ATP binding"/>
    <property type="evidence" value="ECO:0007669"/>
    <property type="project" value="UniProtKB-UniRule"/>
</dbReference>
<dbReference type="GO" id="GO:0009432">
    <property type="term" value="P:SOS response"/>
    <property type="evidence" value="ECO:0007669"/>
    <property type="project" value="TreeGrafter"/>
</dbReference>